<keyword evidence="1" id="KW-0812">Transmembrane</keyword>
<feature type="transmembrane region" description="Helical" evidence="1">
    <location>
        <begin position="6"/>
        <end position="23"/>
    </location>
</feature>
<evidence type="ECO:0008006" key="3">
    <source>
        <dbReference type="Google" id="ProtNLM"/>
    </source>
</evidence>
<evidence type="ECO:0000313" key="2">
    <source>
        <dbReference type="EMBL" id="VBB68724.1"/>
    </source>
</evidence>
<keyword evidence="1" id="KW-1133">Transmembrane helix</keyword>
<keyword evidence="1" id="KW-0472">Membrane</keyword>
<dbReference type="PANTHER" id="PTHR37692">
    <property type="entry name" value="HYPOTHETICAL MEMBRANE SPANNING PROTEIN"/>
    <property type="match status" value="1"/>
</dbReference>
<organism evidence="2">
    <name type="scientific">invertebrate metagenome</name>
    <dbReference type="NCBI Taxonomy" id="1711999"/>
    <lineage>
        <taxon>unclassified sequences</taxon>
        <taxon>metagenomes</taxon>
        <taxon>organismal metagenomes</taxon>
    </lineage>
</organism>
<sequence length="60" mass="6873">MITHIILATVVTPLAGMTAWYALQGRYGRHRILALWTLPVWLYVSVTGIIIYVILYHVYA</sequence>
<protein>
    <recommendedName>
        <fullName evidence="3">DUF420 domain-containing protein</fullName>
    </recommendedName>
</protein>
<dbReference type="EMBL" id="LR026963">
    <property type="protein sequence ID" value="VBB68724.1"/>
    <property type="molecule type" value="Genomic_DNA"/>
</dbReference>
<gene>
    <name evidence="2" type="ORF">RIEGSTA812A_PEG_197</name>
</gene>
<feature type="transmembrane region" description="Helical" evidence="1">
    <location>
        <begin position="35"/>
        <end position="59"/>
    </location>
</feature>
<proteinExistence type="predicted"/>
<dbReference type="AlphaFoldDB" id="A0A484H5I1"/>
<accession>A0A484H5I1</accession>
<dbReference type="PANTHER" id="PTHR37692:SF1">
    <property type="entry name" value="DUF420 DOMAIN-CONTAINING PROTEIN"/>
    <property type="match status" value="1"/>
</dbReference>
<reference evidence="2" key="1">
    <citation type="submission" date="2018-10" db="EMBL/GenBank/DDBJ databases">
        <authorList>
            <person name="Gruber-Vodicka H."/>
            <person name="Jaeckle O."/>
        </authorList>
    </citation>
    <scope>NUCLEOTIDE SEQUENCE</scope>
</reference>
<name>A0A484H5I1_9ZZZZ</name>
<dbReference type="InterPro" id="IPR007352">
    <property type="entry name" value="DUF420"/>
</dbReference>
<evidence type="ECO:0000256" key="1">
    <source>
        <dbReference type="SAM" id="Phobius"/>
    </source>
</evidence>
<dbReference type="Pfam" id="PF04238">
    <property type="entry name" value="DUF420"/>
    <property type="match status" value="1"/>
</dbReference>